<protein>
    <submittedName>
        <fullName evidence="5">(Mediterranean fruit fly) hypothetical protein</fullName>
    </submittedName>
</protein>
<organism evidence="5 6">
    <name type="scientific">Ceratitis capitata</name>
    <name type="common">Mediterranean fruit fly</name>
    <name type="synonym">Tephritis capitata</name>
    <dbReference type="NCBI Taxonomy" id="7213"/>
    <lineage>
        <taxon>Eukaryota</taxon>
        <taxon>Metazoa</taxon>
        <taxon>Ecdysozoa</taxon>
        <taxon>Arthropoda</taxon>
        <taxon>Hexapoda</taxon>
        <taxon>Insecta</taxon>
        <taxon>Pterygota</taxon>
        <taxon>Neoptera</taxon>
        <taxon>Endopterygota</taxon>
        <taxon>Diptera</taxon>
        <taxon>Brachycera</taxon>
        <taxon>Muscomorpha</taxon>
        <taxon>Tephritoidea</taxon>
        <taxon>Tephritidae</taxon>
        <taxon>Ceratitis</taxon>
        <taxon>Ceratitis</taxon>
    </lineage>
</organism>
<dbReference type="PROSITE" id="PS51885">
    <property type="entry name" value="NEPRILYSIN"/>
    <property type="match status" value="1"/>
</dbReference>
<accession>A0A811UAI0</accession>
<dbReference type="InterPro" id="IPR024079">
    <property type="entry name" value="MetalloPept_cat_dom_sf"/>
</dbReference>
<dbReference type="Proteomes" id="UP000606786">
    <property type="component" value="Unassembled WGS sequence"/>
</dbReference>
<evidence type="ECO:0000313" key="5">
    <source>
        <dbReference type="EMBL" id="CAD6995841.1"/>
    </source>
</evidence>
<dbReference type="Pfam" id="PF05649">
    <property type="entry name" value="Peptidase_M13_N"/>
    <property type="match status" value="1"/>
</dbReference>
<dbReference type="Gene3D" id="1.10.1380.10">
    <property type="entry name" value="Neutral endopeptidase , domain2"/>
    <property type="match status" value="1"/>
</dbReference>
<dbReference type="InterPro" id="IPR000718">
    <property type="entry name" value="Peptidase_M13"/>
</dbReference>
<dbReference type="PANTHER" id="PTHR11733">
    <property type="entry name" value="ZINC METALLOPROTEASE FAMILY M13 NEPRILYSIN-RELATED"/>
    <property type="match status" value="1"/>
</dbReference>
<dbReference type="SUPFAM" id="SSF55486">
    <property type="entry name" value="Metalloproteases ('zincins'), catalytic domain"/>
    <property type="match status" value="1"/>
</dbReference>
<comment type="caution">
    <text evidence="5">The sequence shown here is derived from an EMBL/GenBank/DDBJ whole genome shotgun (WGS) entry which is preliminary data.</text>
</comment>
<dbReference type="GO" id="GO:0016485">
    <property type="term" value="P:protein processing"/>
    <property type="evidence" value="ECO:0007669"/>
    <property type="project" value="TreeGrafter"/>
</dbReference>
<evidence type="ECO:0000256" key="3">
    <source>
        <dbReference type="SAM" id="Phobius"/>
    </source>
</evidence>
<feature type="transmembrane region" description="Helical" evidence="3">
    <location>
        <begin position="56"/>
        <end position="80"/>
    </location>
</feature>
<reference evidence="5" key="1">
    <citation type="submission" date="2020-11" db="EMBL/GenBank/DDBJ databases">
        <authorList>
            <person name="Whitehead M."/>
        </authorList>
    </citation>
    <scope>NUCLEOTIDE SEQUENCE</scope>
    <source>
        <strain evidence="5">EGII</strain>
    </source>
</reference>
<proteinExistence type="inferred from homology"/>
<feature type="domain" description="Peptidase M13 N-terminal" evidence="4">
    <location>
        <begin position="144"/>
        <end position="197"/>
    </location>
</feature>
<evidence type="ECO:0000256" key="1">
    <source>
        <dbReference type="ARBA" id="ARBA00004401"/>
    </source>
</evidence>
<comment type="subcellular location">
    <subcellularLocation>
        <location evidence="1">Cell membrane</location>
        <topology evidence="1">Single-pass type II membrane protein</topology>
    </subcellularLocation>
</comment>
<gene>
    <name evidence="5" type="ORF">CCAP1982_LOCUS4542</name>
</gene>
<keyword evidence="3" id="KW-0472">Membrane</keyword>
<dbReference type="PANTHER" id="PTHR11733:SF224">
    <property type="entry name" value="NEPRILYSIN-2"/>
    <property type="match status" value="1"/>
</dbReference>
<dbReference type="InterPro" id="IPR042089">
    <property type="entry name" value="Peptidase_M13_dom_2"/>
</dbReference>
<name>A0A811UAI0_CERCA</name>
<dbReference type="EMBL" id="CAJHJT010000001">
    <property type="protein sequence ID" value="CAD6995841.1"/>
    <property type="molecule type" value="Genomic_DNA"/>
</dbReference>
<evidence type="ECO:0000313" key="6">
    <source>
        <dbReference type="Proteomes" id="UP000606786"/>
    </source>
</evidence>
<dbReference type="AlphaFoldDB" id="A0A811UAI0"/>
<dbReference type="GO" id="GO:0004222">
    <property type="term" value="F:metalloendopeptidase activity"/>
    <property type="evidence" value="ECO:0007669"/>
    <property type="project" value="InterPro"/>
</dbReference>
<dbReference type="OrthoDB" id="6475849at2759"/>
<keyword evidence="6" id="KW-1185">Reference proteome</keyword>
<dbReference type="GO" id="GO:0005886">
    <property type="term" value="C:plasma membrane"/>
    <property type="evidence" value="ECO:0007669"/>
    <property type="project" value="UniProtKB-SubCell"/>
</dbReference>
<evidence type="ECO:0000256" key="2">
    <source>
        <dbReference type="ARBA" id="ARBA00007357"/>
    </source>
</evidence>
<dbReference type="InterPro" id="IPR008753">
    <property type="entry name" value="Peptidase_M13_N"/>
</dbReference>
<evidence type="ECO:0000259" key="4">
    <source>
        <dbReference type="Pfam" id="PF05649"/>
    </source>
</evidence>
<sequence>MRKPVFSSPFDFDVINLCKSMMKWQKSEVPRNATLRQLSLKRNPNWWRRRTTLERCLVLISIIALIAVIGLVIGLVSVILSNRLAEELKATTNPPEALQGSSRTTDNEVFMPPKIPPKDDVCLSAECIHTSSAVLSKMKPEIEPCDDFYQFVCGTYIDEHLIPDDKDSLNTFSLISDKLHEQLKEIITEERPATEPNHFQCQINCTRRA</sequence>
<keyword evidence="3" id="KW-1133">Transmembrane helix</keyword>
<dbReference type="Gene3D" id="3.40.390.10">
    <property type="entry name" value="Collagenase (Catalytic Domain)"/>
    <property type="match status" value="1"/>
</dbReference>
<comment type="similarity">
    <text evidence="2">Belongs to the peptidase M13 family.</text>
</comment>
<keyword evidence="3" id="KW-0812">Transmembrane</keyword>